<accession>A0AAD7J225</accession>
<comment type="caution">
    <text evidence="2">The sequence shown here is derived from an EMBL/GenBank/DDBJ whole genome shotgun (WGS) entry which is preliminary data.</text>
</comment>
<gene>
    <name evidence="2" type="ORF">B0H16DRAFT_1458532</name>
</gene>
<feature type="transmembrane region" description="Helical" evidence="1">
    <location>
        <begin position="105"/>
        <end position="121"/>
    </location>
</feature>
<keyword evidence="3" id="KW-1185">Reference proteome</keyword>
<protein>
    <submittedName>
        <fullName evidence="2">Uncharacterized protein</fullName>
    </submittedName>
</protein>
<reference evidence="2" key="1">
    <citation type="submission" date="2023-03" db="EMBL/GenBank/DDBJ databases">
        <title>Massive genome expansion in bonnet fungi (Mycena s.s.) driven by repeated elements and novel gene families across ecological guilds.</title>
        <authorList>
            <consortium name="Lawrence Berkeley National Laboratory"/>
            <person name="Harder C.B."/>
            <person name="Miyauchi S."/>
            <person name="Viragh M."/>
            <person name="Kuo A."/>
            <person name="Thoen E."/>
            <person name="Andreopoulos B."/>
            <person name="Lu D."/>
            <person name="Skrede I."/>
            <person name="Drula E."/>
            <person name="Henrissat B."/>
            <person name="Morin E."/>
            <person name="Kohler A."/>
            <person name="Barry K."/>
            <person name="LaButti K."/>
            <person name="Morin E."/>
            <person name="Salamov A."/>
            <person name="Lipzen A."/>
            <person name="Mereny Z."/>
            <person name="Hegedus B."/>
            <person name="Baldrian P."/>
            <person name="Stursova M."/>
            <person name="Weitz H."/>
            <person name="Taylor A."/>
            <person name="Grigoriev I.V."/>
            <person name="Nagy L.G."/>
            <person name="Martin F."/>
            <person name="Kauserud H."/>
        </authorList>
    </citation>
    <scope>NUCLEOTIDE SEQUENCE</scope>
    <source>
        <strain evidence="2">CBHHK182m</strain>
    </source>
</reference>
<keyword evidence="1" id="KW-0472">Membrane</keyword>
<dbReference type="EMBL" id="JARKIB010000049">
    <property type="protein sequence ID" value="KAJ7755445.1"/>
    <property type="molecule type" value="Genomic_DNA"/>
</dbReference>
<keyword evidence="1" id="KW-0812">Transmembrane</keyword>
<dbReference type="AlphaFoldDB" id="A0AAD7J225"/>
<name>A0AAD7J225_9AGAR</name>
<evidence type="ECO:0000256" key="1">
    <source>
        <dbReference type="SAM" id="Phobius"/>
    </source>
</evidence>
<keyword evidence="1" id="KW-1133">Transmembrane helix</keyword>
<proteinExistence type="predicted"/>
<evidence type="ECO:0000313" key="2">
    <source>
        <dbReference type="EMBL" id="KAJ7755445.1"/>
    </source>
</evidence>
<evidence type="ECO:0000313" key="3">
    <source>
        <dbReference type="Proteomes" id="UP001215598"/>
    </source>
</evidence>
<sequence>MPEFSHVTQLSRLFGPNCTSLCDCDFILKIQPDSGTVDLKQVYQKFELLEYFTKLGNSPNPERYISLRSLEAHLASALVLITSVAIYGTEYMYSSFQIFFDSMPLGLRLGLGLLNICLVMFDQQWT</sequence>
<feature type="transmembrane region" description="Helical" evidence="1">
    <location>
        <begin position="72"/>
        <end position="93"/>
    </location>
</feature>
<dbReference type="Proteomes" id="UP001215598">
    <property type="component" value="Unassembled WGS sequence"/>
</dbReference>
<organism evidence="2 3">
    <name type="scientific">Mycena metata</name>
    <dbReference type="NCBI Taxonomy" id="1033252"/>
    <lineage>
        <taxon>Eukaryota</taxon>
        <taxon>Fungi</taxon>
        <taxon>Dikarya</taxon>
        <taxon>Basidiomycota</taxon>
        <taxon>Agaricomycotina</taxon>
        <taxon>Agaricomycetes</taxon>
        <taxon>Agaricomycetidae</taxon>
        <taxon>Agaricales</taxon>
        <taxon>Marasmiineae</taxon>
        <taxon>Mycenaceae</taxon>
        <taxon>Mycena</taxon>
    </lineage>
</organism>